<protein>
    <submittedName>
        <fullName evidence="10">Rhomboid family intramembrane serine protease</fullName>
    </submittedName>
</protein>
<evidence type="ECO:0000313" key="10">
    <source>
        <dbReference type="EMBL" id="GLS89563.1"/>
    </source>
</evidence>
<dbReference type="GO" id="GO:0006508">
    <property type="term" value="P:proteolysis"/>
    <property type="evidence" value="ECO:0007669"/>
    <property type="project" value="UniProtKB-KW"/>
</dbReference>
<organism evidence="10 11">
    <name type="scientific">Psychromonas marina</name>
    <dbReference type="NCBI Taxonomy" id="88364"/>
    <lineage>
        <taxon>Bacteria</taxon>
        <taxon>Pseudomonadati</taxon>
        <taxon>Pseudomonadota</taxon>
        <taxon>Gammaproteobacteria</taxon>
        <taxon>Alteromonadales</taxon>
        <taxon>Psychromonadaceae</taxon>
        <taxon>Psychromonas</taxon>
    </lineage>
</organism>
<feature type="transmembrane region" description="Helical" evidence="8">
    <location>
        <begin position="108"/>
        <end position="128"/>
    </location>
</feature>
<comment type="caution">
    <text evidence="10">The sequence shown here is derived from an EMBL/GenBank/DDBJ whole genome shotgun (WGS) entry which is preliminary data.</text>
</comment>
<feature type="transmembrane region" description="Helical" evidence="8">
    <location>
        <begin position="135"/>
        <end position="153"/>
    </location>
</feature>
<feature type="transmembrane region" description="Helical" evidence="8">
    <location>
        <begin position="159"/>
        <end position="179"/>
    </location>
</feature>
<evidence type="ECO:0000256" key="5">
    <source>
        <dbReference type="ARBA" id="ARBA00022801"/>
    </source>
</evidence>
<evidence type="ECO:0000256" key="1">
    <source>
        <dbReference type="ARBA" id="ARBA00004141"/>
    </source>
</evidence>
<feature type="domain" description="Peptidase S54 rhomboid" evidence="9">
    <location>
        <begin position="45"/>
        <end position="179"/>
    </location>
</feature>
<evidence type="ECO:0000256" key="8">
    <source>
        <dbReference type="SAM" id="Phobius"/>
    </source>
</evidence>
<evidence type="ECO:0000256" key="3">
    <source>
        <dbReference type="ARBA" id="ARBA00022670"/>
    </source>
</evidence>
<keyword evidence="5" id="KW-0378">Hydrolase</keyword>
<dbReference type="InterPro" id="IPR035952">
    <property type="entry name" value="Rhomboid-like_sf"/>
</dbReference>
<evidence type="ECO:0000313" key="11">
    <source>
        <dbReference type="Proteomes" id="UP001157353"/>
    </source>
</evidence>
<name>A0ABQ6DXI1_9GAMM</name>
<dbReference type="RefSeq" id="WP_284202676.1">
    <property type="nucleotide sequence ID" value="NZ_BSPQ01000001.1"/>
</dbReference>
<sequence length="186" mass="20548">MKQYLQSGKVSLIIMLICTVIFALNTLLPINLNQFGIVPRSLSHLSGIVFAPFLHGSLSHLLSNFLPFVILGGLIGLKSQKRFWLLFMLHVLSTGFLVWLFARGNSVHIGMSGVIYAFWGYLIVYGIVRRQFLHIVISVATLLFYGGLVFGVLPTTPGVSFESHLLGAIVGAVSGYYFARLEKSGW</sequence>
<evidence type="ECO:0000259" key="9">
    <source>
        <dbReference type="Pfam" id="PF01694"/>
    </source>
</evidence>
<keyword evidence="6 8" id="KW-1133">Transmembrane helix</keyword>
<proteinExistence type="inferred from homology"/>
<keyword evidence="3 10" id="KW-0645">Protease</keyword>
<keyword evidence="11" id="KW-1185">Reference proteome</keyword>
<dbReference type="Proteomes" id="UP001157353">
    <property type="component" value="Unassembled WGS sequence"/>
</dbReference>
<comment type="subcellular location">
    <subcellularLocation>
        <location evidence="1">Membrane</location>
        <topology evidence="1">Multi-pass membrane protein</topology>
    </subcellularLocation>
</comment>
<feature type="transmembrane region" description="Helical" evidence="8">
    <location>
        <begin position="83"/>
        <end position="102"/>
    </location>
</feature>
<dbReference type="SUPFAM" id="SSF144091">
    <property type="entry name" value="Rhomboid-like"/>
    <property type="match status" value="1"/>
</dbReference>
<dbReference type="PANTHER" id="PTHR43066">
    <property type="entry name" value="RHOMBOID-RELATED PROTEIN"/>
    <property type="match status" value="1"/>
</dbReference>
<dbReference type="Gene3D" id="1.20.1540.10">
    <property type="entry name" value="Rhomboid-like"/>
    <property type="match status" value="1"/>
</dbReference>
<keyword evidence="4 8" id="KW-0812">Transmembrane</keyword>
<dbReference type="GO" id="GO:0008233">
    <property type="term" value="F:peptidase activity"/>
    <property type="evidence" value="ECO:0007669"/>
    <property type="project" value="UniProtKB-KW"/>
</dbReference>
<gene>
    <name evidence="10" type="ORF">GCM10007916_06300</name>
</gene>
<evidence type="ECO:0000256" key="4">
    <source>
        <dbReference type="ARBA" id="ARBA00022692"/>
    </source>
</evidence>
<dbReference type="PANTHER" id="PTHR43066:SF1">
    <property type="entry name" value="RHOMBOID PROTEIN 2"/>
    <property type="match status" value="1"/>
</dbReference>
<feature type="transmembrane region" description="Helical" evidence="8">
    <location>
        <begin position="50"/>
        <end position="71"/>
    </location>
</feature>
<keyword evidence="7 8" id="KW-0472">Membrane</keyword>
<evidence type="ECO:0000256" key="7">
    <source>
        <dbReference type="ARBA" id="ARBA00023136"/>
    </source>
</evidence>
<dbReference type="InterPro" id="IPR022764">
    <property type="entry name" value="Peptidase_S54_rhomboid_dom"/>
</dbReference>
<dbReference type="Pfam" id="PF01694">
    <property type="entry name" value="Rhomboid"/>
    <property type="match status" value="1"/>
</dbReference>
<dbReference type="EMBL" id="BSPQ01000001">
    <property type="protein sequence ID" value="GLS89563.1"/>
    <property type="molecule type" value="Genomic_DNA"/>
</dbReference>
<evidence type="ECO:0000256" key="2">
    <source>
        <dbReference type="ARBA" id="ARBA00009045"/>
    </source>
</evidence>
<feature type="transmembrane region" description="Helical" evidence="8">
    <location>
        <begin position="12"/>
        <end position="30"/>
    </location>
</feature>
<accession>A0ABQ6DXI1</accession>
<evidence type="ECO:0000256" key="6">
    <source>
        <dbReference type="ARBA" id="ARBA00022989"/>
    </source>
</evidence>
<comment type="similarity">
    <text evidence="2">Belongs to the peptidase S54 family.</text>
</comment>
<reference evidence="11" key="1">
    <citation type="journal article" date="2019" name="Int. J. Syst. Evol. Microbiol.">
        <title>The Global Catalogue of Microorganisms (GCM) 10K type strain sequencing project: providing services to taxonomists for standard genome sequencing and annotation.</title>
        <authorList>
            <consortium name="The Broad Institute Genomics Platform"/>
            <consortium name="The Broad Institute Genome Sequencing Center for Infectious Disease"/>
            <person name="Wu L."/>
            <person name="Ma J."/>
        </authorList>
    </citation>
    <scope>NUCLEOTIDE SEQUENCE [LARGE SCALE GENOMIC DNA]</scope>
    <source>
        <strain evidence="11">NBRC 103166</strain>
    </source>
</reference>